<dbReference type="OrthoDB" id="3920481at2759"/>
<keyword evidence="3" id="KW-1185">Reference proteome</keyword>
<sequence>MPSYTLSTSSIHPASCYFSYAPRSSDHWSSETPIDTPVSSSQPTADTRNPFLAARLPPAYLTPTSMDVSKFLQLQTAAAYQNNHQSRPQMSSSSSNSSSGSGSSSPSRPVMQCSRCQHEGGAMVKYSLSSYYCNRCAQIVGYPG</sequence>
<dbReference type="EMBL" id="MU007109">
    <property type="protein sequence ID" value="KAF2420510.1"/>
    <property type="molecule type" value="Genomic_DNA"/>
</dbReference>
<dbReference type="AlphaFoldDB" id="A0A9P4TTH7"/>
<comment type="caution">
    <text evidence="2">The sequence shown here is derived from an EMBL/GenBank/DDBJ whole genome shotgun (WGS) entry which is preliminary data.</text>
</comment>
<gene>
    <name evidence="2" type="ORF">EJ08DRAFT_702448</name>
</gene>
<organism evidence="2 3">
    <name type="scientific">Tothia fuscella</name>
    <dbReference type="NCBI Taxonomy" id="1048955"/>
    <lineage>
        <taxon>Eukaryota</taxon>
        <taxon>Fungi</taxon>
        <taxon>Dikarya</taxon>
        <taxon>Ascomycota</taxon>
        <taxon>Pezizomycotina</taxon>
        <taxon>Dothideomycetes</taxon>
        <taxon>Pleosporomycetidae</taxon>
        <taxon>Venturiales</taxon>
        <taxon>Cylindrosympodiaceae</taxon>
        <taxon>Tothia</taxon>
    </lineage>
</organism>
<reference evidence="2" key="1">
    <citation type="journal article" date="2020" name="Stud. Mycol.">
        <title>101 Dothideomycetes genomes: a test case for predicting lifestyles and emergence of pathogens.</title>
        <authorList>
            <person name="Haridas S."/>
            <person name="Albert R."/>
            <person name="Binder M."/>
            <person name="Bloem J."/>
            <person name="Labutti K."/>
            <person name="Salamov A."/>
            <person name="Andreopoulos B."/>
            <person name="Baker S."/>
            <person name="Barry K."/>
            <person name="Bills G."/>
            <person name="Bluhm B."/>
            <person name="Cannon C."/>
            <person name="Castanera R."/>
            <person name="Culley D."/>
            <person name="Daum C."/>
            <person name="Ezra D."/>
            <person name="Gonzalez J."/>
            <person name="Henrissat B."/>
            <person name="Kuo A."/>
            <person name="Liang C."/>
            <person name="Lipzen A."/>
            <person name="Lutzoni F."/>
            <person name="Magnuson J."/>
            <person name="Mondo S."/>
            <person name="Nolan M."/>
            <person name="Ohm R."/>
            <person name="Pangilinan J."/>
            <person name="Park H.-J."/>
            <person name="Ramirez L."/>
            <person name="Alfaro M."/>
            <person name="Sun H."/>
            <person name="Tritt A."/>
            <person name="Yoshinaga Y."/>
            <person name="Zwiers L.-H."/>
            <person name="Turgeon B."/>
            <person name="Goodwin S."/>
            <person name="Spatafora J."/>
            <person name="Crous P."/>
            <person name="Grigoriev I."/>
        </authorList>
    </citation>
    <scope>NUCLEOTIDE SEQUENCE</scope>
    <source>
        <strain evidence="2">CBS 130266</strain>
    </source>
</reference>
<name>A0A9P4TTH7_9PEZI</name>
<feature type="compositionally biased region" description="Polar residues" evidence="1">
    <location>
        <begin position="30"/>
        <end position="47"/>
    </location>
</feature>
<dbReference type="Proteomes" id="UP000800235">
    <property type="component" value="Unassembled WGS sequence"/>
</dbReference>
<feature type="compositionally biased region" description="Polar residues" evidence="1">
    <location>
        <begin position="79"/>
        <end position="90"/>
    </location>
</feature>
<feature type="region of interest" description="Disordered" evidence="1">
    <location>
        <begin position="27"/>
        <end position="51"/>
    </location>
</feature>
<protein>
    <submittedName>
        <fullName evidence="2">Uncharacterized protein</fullName>
    </submittedName>
</protein>
<proteinExistence type="predicted"/>
<evidence type="ECO:0000256" key="1">
    <source>
        <dbReference type="SAM" id="MobiDB-lite"/>
    </source>
</evidence>
<accession>A0A9P4TTH7</accession>
<feature type="compositionally biased region" description="Low complexity" evidence="1">
    <location>
        <begin position="91"/>
        <end position="107"/>
    </location>
</feature>
<evidence type="ECO:0000313" key="2">
    <source>
        <dbReference type="EMBL" id="KAF2420510.1"/>
    </source>
</evidence>
<evidence type="ECO:0000313" key="3">
    <source>
        <dbReference type="Proteomes" id="UP000800235"/>
    </source>
</evidence>
<feature type="region of interest" description="Disordered" evidence="1">
    <location>
        <begin position="79"/>
        <end position="112"/>
    </location>
</feature>